<dbReference type="KEGG" id="spsw:Sps_00725"/>
<dbReference type="Pfam" id="PF10670">
    <property type="entry name" value="DUF4198"/>
    <property type="match status" value="1"/>
</dbReference>
<evidence type="ECO:0000256" key="1">
    <source>
        <dbReference type="SAM" id="SignalP"/>
    </source>
</evidence>
<evidence type="ECO:0000313" key="3">
    <source>
        <dbReference type="Proteomes" id="UP000189545"/>
    </source>
</evidence>
<evidence type="ECO:0000313" key="2">
    <source>
        <dbReference type="EMBL" id="AQS35918.1"/>
    </source>
</evidence>
<dbReference type="EMBL" id="CP014782">
    <property type="protein sequence ID" value="AQS35918.1"/>
    <property type="molecule type" value="Genomic_DNA"/>
</dbReference>
<accession>A0A1S6HK90</accession>
<keyword evidence="3" id="KW-1185">Reference proteome</keyword>
<dbReference type="AlphaFoldDB" id="A0A1S6HK90"/>
<dbReference type="STRING" id="225848.Sps_00725"/>
<keyword evidence="1" id="KW-0732">Signal</keyword>
<gene>
    <name evidence="2" type="ORF">Sps_00725</name>
</gene>
<dbReference type="RefSeq" id="WP_077751266.1">
    <property type="nucleotide sequence ID" value="NZ_CP014782.1"/>
</dbReference>
<dbReference type="InterPro" id="IPR019613">
    <property type="entry name" value="DUF4198"/>
</dbReference>
<organism evidence="2 3">
    <name type="scientific">Shewanella psychrophila</name>
    <dbReference type="NCBI Taxonomy" id="225848"/>
    <lineage>
        <taxon>Bacteria</taxon>
        <taxon>Pseudomonadati</taxon>
        <taxon>Pseudomonadota</taxon>
        <taxon>Gammaproteobacteria</taxon>
        <taxon>Alteromonadales</taxon>
        <taxon>Shewanellaceae</taxon>
        <taxon>Shewanella</taxon>
    </lineage>
</organism>
<sequence>MKKTLLVTASLTLISTMLSPFMSNQAQAHDRWILPSHFNVSADTGKGVWITSDVSASNQVFIYDKPFGSEDVQIVMPDGKLASPSSSYKGGRKSVFDYKLTQDGTYRFEKKTKPKYYSRYKVKGQDKPVRVAMDKQATRAVMPKEGYELQGAMYFSRVESYVTLNKPNYMAYQVNNEYLELQPVTHPANIIENEVTEINFLFHGKPVEGVTVSVVKSGTLYRNKINAIELVSDKAGSISFTPPSAGLYLLHASLEQVNTDTRLADKSVNEIFLTFEAGLE</sequence>
<proteinExistence type="predicted"/>
<reference evidence="2 3" key="1">
    <citation type="submission" date="2016-03" db="EMBL/GenBank/DDBJ databases">
        <title>Complete genome sequence of Shewanella psychrophila WP2, a deep sea bacterium isolated from west Pacific sediment.</title>
        <authorList>
            <person name="Xu G."/>
            <person name="Jian H."/>
        </authorList>
    </citation>
    <scope>NUCLEOTIDE SEQUENCE [LARGE SCALE GENOMIC DNA]</scope>
    <source>
        <strain evidence="2 3">WP2</strain>
    </source>
</reference>
<feature type="signal peptide" evidence="1">
    <location>
        <begin position="1"/>
        <end position="28"/>
    </location>
</feature>
<protein>
    <submittedName>
        <fullName evidence="2">ABC-type Co2+ transport system, periplasmic component</fullName>
    </submittedName>
</protein>
<feature type="chain" id="PRO_5012436029" evidence="1">
    <location>
        <begin position="29"/>
        <end position="280"/>
    </location>
</feature>
<name>A0A1S6HK90_9GAMM</name>
<dbReference type="Proteomes" id="UP000189545">
    <property type="component" value="Chromosome"/>
</dbReference>
<dbReference type="OrthoDB" id="5943at2"/>